<comment type="subcellular location">
    <subcellularLocation>
        <location evidence="1">Cell membrane</location>
        <topology evidence="1">Multi-pass membrane protein</topology>
    </subcellularLocation>
</comment>
<evidence type="ECO:0000256" key="6">
    <source>
        <dbReference type="ARBA" id="ARBA00022989"/>
    </source>
</evidence>
<keyword evidence="10" id="KW-1185">Reference proteome</keyword>
<keyword evidence="3" id="KW-0813">Transport</keyword>
<evidence type="ECO:0000313" key="9">
    <source>
        <dbReference type="EMBL" id="PXV64075.1"/>
    </source>
</evidence>
<dbReference type="PANTHER" id="PTHR30472:SF41">
    <property type="entry name" value="TRANSPORT SYSTEM PERMEASE PROTEIN"/>
    <property type="match status" value="1"/>
</dbReference>
<feature type="transmembrane region" description="Helical" evidence="8">
    <location>
        <begin position="244"/>
        <end position="277"/>
    </location>
</feature>
<feature type="transmembrane region" description="Helical" evidence="8">
    <location>
        <begin position="58"/>
        <end position="80"/>
    </location>
</feature>
<feature type="transmembrane region" description="Helical" evidence="8">
    <location>
        <begin position="203"/>
        <end position="224"/>
    </location>
</feature>
<dbReference type="GO" id="GO:0033214">
    <property type="term" value="P:siderophore-iron import into cell"/>
    <property type="evidence" value="ECO:0007669"/>
    <property type="project" value="TreeGrafter"/>
</dbReference>
<feature type="transmembrane region" description="Helical" evidence="8">
    <location>
        <begin position="6"/>
        <end position="27"/>
    </location>
</feature>
<accession>A0A2V3PNM5</accession>
<dbReference type="EMBL" id="QICL01000011">
    <property type="protein sequence ID" value="PXV64075.1"/>
    <property type="molecule type" value="Genomic_DNA"/>
</dbReference>
<dbReference type="Gene3D" id="1.10.3470.10">
    <property type="entry name" value="ABC transporter involved in vitamin B12 uptake, BtuC"/>
    <property type="match status" value="1"/>
</dbReference>
<evidence type="ECO:0000256" key="3">
    <source>
        <dbReference type="ARBA" id="ARBA00022448"/>
    </source>
</evidence>
<evidence type="ECO:0000256" key="8">
    <source>
        <dbReference type="SAM" id="Phobius"/>
    </source>
</evidence>
<keyword evidence="7 8" id="KW-0472">Membrane</keyword>
<feature type="transmembrane region" description="Helical" evidence="8">
    <location>
        <begin position="92"/>
        <end position="115"/>
    </location>
</feature>
<dbReference type="OrthoDB" id="9811721at2"/>
<sequence>MKNNHLVRYILLLIVAIVILFFANLFVGSVKIPFQAMVDILAGGEAVKKSWEHIIIEVRLPQAITALFTGGGIAVAGLLLQTAFRNPLADAGILGISAGAGLGVAIVILLFGGIIGNNVGFDLSISMTVVAGAFVGAALILLIIIGFASIVKNNIMLLIIGIMVGYLTSSVISLLKYWSTSEQVFSYMIWGMGDFSGVSMEQLPFYCITVSIGLILAVVLVKPLNALLLGDRYAANLGVNIKRVRFLLLLCAGILTAVTTAYCGPISFIGLAVPHIARLMLGTSNHKSLLPMTILIGTFMALLCNLISVIPGSAGLIPLNAITPIFGAPVIIYVIVNQKKIQYFN</sequence>
<evidence type="ECO:0000256" key="7">
    <source>
        <dbReference type="ARBA" id="ARBA00023136"/>
    </source>
</evidence>
<keyword evidence="5 8" id="KW-0812">Transmembrane</keyword>
<keyword evidence="6 8" id="KW-1133">Transmembrane helix</keyword>
<dbReference type="SUPFAM" id="SSF81345">
    <property type="entry name" value="ABC transporter involved in vitamin B12 uptake, BtuC"/>
    <property type="match status" value="1"/>
</dbReference>
<keyword evidence="4" id="KW-1003">Cell membrane</keyword>
<name>A0A2V3PNM5_9BACT</name>
<dbReference type="InterPro" id="IPR037294">
    <property type="entry name" value="ABC_BtuC-like"/>
</dbReference>
<evidence type="ECO:0000256" key="1">
    <source>
        <dbReference type="ARBA" id="ARBA00004651"/>
    </source>
</evidence>
<dbReference type="CDD" id="cd06550">
    <property type="entry name" value="TM_ABC_iron-siderophores_like"/>
    <property type="match status" value="1"/>
</dbReference>
<evidence type="ECO:0000256" key="2">
    <source>
        <dbReference type="ARBA" id="ARBA00007935"/>
    </source>
</evidence>
<feature type="transmembrane region" description="Helical" evidence="8">
    <location>
        <begin position="155"/>
        <end position="178"/>
    </location>
</feature>
<proteinExistence type="inferred from homology"/>
<feature type="transmembrane region" description="Helical" evidence="8">
    <location>
        <begin position="289"/>
        <end position="310"/>
    </location>
</feature>
<evidence type="ECO:0000256" key="5">
    <source>
        <dbReference type="ARBA" id="ARBA00022692"/>
    </source>
</evidence>
<feature type="transmembrane region" description="Helical" evidence="8">
    <location>
        <begin position="127"/>
        <end position="149"/>
    </location>
</feature>
<comment type="caution">
    <text evidence="9">The sequence shown here is derived from an EMBL/GenBank/DDBJ whole genome shotgun (WGS) entry which is preliminary data.</text>
</comment>
<comment type="similarity">
    <text evidence="2">Belongs to the binding-protein-dependent transport system permease family. FecCD subfamily.</text>
</comment>
<dbReference type="RefSeq" id="WP_110310721.1">
    <property type="nucleotide sequence ID" value="NZ_QICL01000011.1"/>
</dbReference>
<dbReference type="Pfam" id="PF01032">
    <property type="entry name" value="FecCD"/>
    <property type="match status" value="1"/>
</dbReference>
<evidence type="ECO:0000256" key="4">
    <source>
        <dbReference type="ARBA" id="ARBA00022475"/>
    </source>
</evidence>
<dbReference type="AlphaFoldDB" id="A0A2V3PNM5"/>
<reference evidence="9 10" key="1">
    <citation type="submission" date="2018-03" db="EMBL/GenBank/DDBJ databases">
        <title>Genomic Encyclopedia of Archaeal and Bacterial Type Strains, Phase II (KMG-II): from individual species to whole genera.</title>
        <authorList>
            <person name="Goeker M."/>
        </authorList>
    </citation>
    <scope>NUCLEOTIDE SEQUENCE [LARGE SCALE GENOMIC DNA]</scope>
    <source>
        <strain evidence="9 10">DSM 100214</strain>
    </source>
</reference>
<dbReference type="GO" id="GO:0022857">
    <property type="term" value="F:transmembrane transporter activity"/>
    <property type="evidence" value="ECO:0007669"/>
    <property type="project" value="InterPro"/>
</dbReference>
<protein>
    <submittedName>
        <fullName evidence="9">Iron complex transport system permease protein</fullName>
    </submittedName>
</protein>
<organism evidence="9 10">
    <name type="scientific">Dysgonomonas alginatilytica</name>
    <dbReference type="NCBI Taxonomy" id="1605892"/>
    <lineage>
        <taxon>Bacteria</taxon>
        <taxon>Pseudomonadati</taxon>
        <taxon>Bacteroidota</taxon>
        <taxon>Bacteroidia</taxon>
        <taxon>Bacteroidales</taxon>
        <taxon>Dysgonomonadaceae</taxon>
        <taxon>Dysgonomonas</taxon>
    </lineage>
</organism>
<gene>
    <name evidence="9" type="ORF">CLV62_11132</name>
</gene>
<evidence type="ECO:0000313" key="10">
    <source>
        <dbReference type="Proteomes" id="UP000247973"/>
    </source>
</evidence>
<dbReference type="PANTHER" id="PTHR30472">
    <property type="entry name" value="FERRIC ENTEROBACTIN TRANSPORT SYSTEM PERMEASE PROTEIN"/>
    <property type="match status" value="1"/>
</dbReference>
<dbReference type="Proteomes" id="UP000247973">
    <property type="component" value="Unassembled WGS sequence"/>
</dbReference>
<feature type="transmembrane region" description="Helical" evidence="8">
    <location>
        <begin position="316"/>
        <end position="336"/>
    </location>
</feature>
<dbReference type="InterPro" id="IPR000522">
    <property type="entry name" value="ABC_transptr_permease_BtuC"/>
</dbReference>
<dbReference type="GO" id="GO:0005886">
    <property type="term" value="C:plasma membrane"/>
    <property type="evidence" value="ECO:0007669"/>
    <property type="project" value="UniProtKB-SubCell"/>
</dbReference>